<dbReference type="Proteomes" id="UP000660680">
    <property type="component" value="Unassembled WGS sequence"/>
</dbReference>
<evidence type="ECO:0000313" key="3">
    <source>
        <dbReference type="Proteomes" id="UP000660680"/>
    </source>
</evidence>
<keyword evidence="3" id="KW-1185">Reference proteome</keyword>
<reference evidence="2" key="1">
    <citation type="journal article" date="2014" name="Int. J. Syst. Evol. Microbiol.">
        <title>Complete genome sequence of Corynebacterium casei LMG S-19264T (=DSM 44701T), isolated from a smear-ripened cheese.</title>
        <authorList>
            <consortium name="US DOE Joint Genome Institute (JGI-PGF)"/>
            <person name="Walter F."/>
            <person name="Albersmeier A."/>
            <person name="Kalinowski J."/>
            <person name="Ruckert C."/>
        </authorList>
    </citation>
    <scope>NUCLEOTIDE SEQUENCE</scope>
    <source>
        <strain evidence="2">JCM 3276</strain>
    </source>
</reference>
<comment type="caution">
    <text evidence="2">The sequence shown here is derived from an EMBL/GenBank/DDBJ whole genome shotgun (WGS) entry which is preliminary data.</text>
</comment>
<reference evidence="2" key="2">
    <citation type="submission" date="2020-09" db="EMBL/GenBank/DDBJ databases">
        <authorList>
            <person name="Sun Q."/>
            <person name="Ohkuma M."/>
        </authorList>
    </citation>
    <scope>NUCLEOTIDE SEQUENCE</scope>
    <source>
        <strain evidence="2">JCM 3276</strain>
    </source>
</reference>
<sequence>MPLDLGVLKHLKESALAMDLYAWLTYRFSYLLGARDNQIVRPMTAHLARPSEQTHTGSGIDWPYPRVRRWQRSPAGPQR</sequence>
<proteinExistence type="predicted"/>
<name>A0A918GCW0_9PSEU</name>
<gene>
    <name evidence="2" type="ORF">GCM10010171_22390</name>
</gene>
<feature type="region of interest" description="Disordered" evidence="1">
    <location>
        <begin position="49"/>
        <end position="79"/>
    </location>
</feature>
<dbReference type="EMBL" id="BMRB01000002">
    <property type="protein sequence ID" value="GGS28773.1"/>
    <property type="molecule type" value="Genomic_DNA"/>
</dbReference>
<dbReference type="AlphaFoldDB" id="A0A918GCW0"/>
<protein>
    <submittedName>
        <fullName evidence="2">Uncharacterized protein</fullName>
    </submittedName>
</protein>
<evidence type="ECO:0000256" key="1">
    <source>
        <dbReference type="SAM" id="MobiDB-lite"/>
    </source>
</evidence>
<dbReference type="InterPro" id="IPR006881">
    <property type="entry name" value="RepA_C"/>
</dbReference>
<organism evidence="2 3">
    <name type="scientific">Actinokineospora fastidiosa</name>
    <dbReference type="NCBI Taxonomy" id="1816"/>
    <lineage>
        <taxon>Bacteria</taxon>
        <taxon>Bacillati</taxon>
        <taxon>Actinomycetota</taxon>
        <taxon>Actinomycetes</taxon>
        <taxon>Pseudonocardiales</taxon>
        <taxon>Pseudonocardiaceae</taxon>
        <taxon>Actinokineospora</taxon>
    </lineage>
</organism>
<dbReference type="Pfam" id="PF04796">
    <property type="entry name" value="RepA_C"/>
    <property type="match status" value="1"/>
</dbReference>
<evidence type="ECO:0000313" key="2">
    <source>
        <dbReference type="EMBL" id="GGS28773.1"/>
    </source>
</evidence>
<accession>A0A918GCW0</accession>